<dbReference type="AlphaFoldDB" id="A0A2P2IWJ1"/>
<reference evidence="1" key="1">
    <citation type="submission" date="2018-02" db="EMBL/GenBank/DDBJ databases">
        <title>Rhizophora mucronata_Transcriptome.</title>
        <authorList>
            <person name="Meera S.P."/>
            <person name="Sreeshan A."/>
            <person name="Augustine A."/>
        </authorList>
    </citation>
    <scope>NUCLEOTIDE SEQUENCE</scope>
    <source>
        <tissue evidence="1">Leaf</tissue>
    </source>
</reference>
<proteinExistence type="predicted"/>
<name>A0A2P2IWJ1_RHIMU</name>
<protein>
    <submittedName>
        <fullName evidence="1">Uncharacterized protein</fullName>
    </submittedName>
</protein>
<sequence length="76" mass="8675">MFHRHIMYTDYHLNACCMNAYFPNCSISFMLAFNLHSSIACFPRSIRITFVGKIEKPSSIILGLMHNCNCASIQKA</sequence>
<organism evidence="1">
    <name type="scientific">Rhizophora mucronata</name>
    <name type="common">Asiatic mangrove</name>
    <dbReference type="NCBI Taxonomy" id="61149"/>
    <lineage>
        <taxon>Eukaryota</taxon>
        <taxon>Viridiplantae</taxon>
        <taxon>Streptophyta</taxon>
        <taxon>Embryophyta</taxon>
        <taxon>Tracheophyta</taxon>
        <taxon>Spermatophyta</taxon>
        <taxon>Magnoliopsida</taxon>
        <taxon>eudicotyledons</taxon>
        <taxon>Gunneridae</taxon>
        <taxon>Pentapetalae</taxon>
        <taxon>rosids</taxon>
        <taxon>fabids</taxon>
        <taxon>Malpighiales</taxon>
        <taxon>Rhizophoraceae</taxon>
        <taxon>Rhizophora</taxon>
    </lineage>
</organism>
<accession>A0A2P2IWJ1</accession>
<evidence type="ECO:0000313" key="1">
    <source>
        <dbReference type="EMBL" id="MBW85581.1"/>
    </source>
</evidence>
<dbReference type="EMBL" id="GGEC01005098">
    <property type="protein sequence ID" value="MBW85581.1"/>
    <property type="molecule type" value="Transcribed_RNA"/>
</dbReference>